<dbReference type="SMART" id="SM00027">
    <property type="entry name" value="EH"/>
    <property type="match status" value="3"/>
</dbReference>
<reference evidence="4 5" key="1">
    <citation type="journal article" date="2020" name="ISME J.">
        <title>Uncovering the hidden diversity of litter-decomposition mechanisms in mushroom-forming fungi.</title>
        <authorList>
            <person name="Floudas D."/>
            <person name="Bentzer J."/>
            <person name="Ahren D."/>
            <person name="Johansson T."/>
            <person name="Persson P."/>
            <person name="Tunlid A."/>
        </authorList>
    </citation>
    <scope>NUCLEOTIDE SEQUENCE [LARGE SCALE GENOMIC DNA]</scope>
    <source>
        <strain evidence="4 5">CBS 291.85</strain>
    </source>
</reference>
<proteinExistence type="predicted"/>
<feature type="domain" description="EH" evidence="2">
    <location>
        <begin position="8"/>
        <end position="106"/>
    </location>
</feature>
<dbReference type="GO" id="GO:0005886">
    <property type="term" value="C:plasma membrane"/>
    <property type="evidence" value="ECO:0007669"/>
    <property type="project" value="TreeGrafter"/>
</dbReference>
<dbReference type="GO" id="GO:0006897">
    <property type="term" value="P:endocytosis"/>
    <property type="evidence" value="ECO:0007669"/>
    <property type="project" value="TreeGrafter"/>
</dbReference>
<dbReference type="Proteomes" id="UP000559256">
    <property type="component" value="Unassembled WGS sequence"/>
</dbReference>
<dbReference type="AlphaFoldDB" id="A0A8H5GRT8"/>
<feature type="compositionally biased region" description="Basic and acidic residues" evidence="1">
    <location>
        <begin position="643"/>
        <end position="668"/>
    </location>
</feature>
<feature type="region of interest" description="Disordered" evidence="1">
    <location>
        <begin position="361"/>
        <end position="420"/>
    </location>
</feature>
<protein>
    <submittedName>
        <fullName evidence="4">Uncharacterized protein</fullName>
    </submittedName>
</protein>
<evidence type="ECO:0000259" key="2">
    <source>
        <dbReference type="PROSITE" id="PS50031"/>
    </source>
</evidence>
<feature type="domain" description="EH" evidence="2">
    <location>
        <begin position="143"/>
        <end position="226"/>
    </location>
</feature>
<accession>A0A8H5GRT8</accession>
<dbReference type="GO" id="GO:0005509">
    <property type="term" value="F:calcium ion binding"/>
    <property type="evidence" value="ECO:0007669"/>
    <property type="project" value="InterPro"/>
</dbReference>
<evidence type="ECO:0000256" key="1">
    <source>
        <dbReference type="SAM" id="MobiDB-lite"/>
    </source>
</evidence>
<dbReference type="GO" id="GO:0005737">
    <property type="term" value="C:cytoplasm"/>
    <property type="evidence" value="ECO:0007669"/>
    <property type="project" value="TreeGrafter"/>
</dbReference>
<sequence length="681" mass="75151">MSITPTADEVALAERILSAQKKQDVLDPDAAVEIFTSSTNLSAQVLAEVWNLADEGSKGYLCAKDVASALRLIGWAQAGESVSRELLERDGPLAIIKGFSPENSKSATIHANSQIYSPVSPVDSKSGWNTTSPQIYPPISPVGREKYRAIFQSAGPQNGVLDNIKVVDVWTKSGLSTKVLSQIWDLVNVNQQGYLGFGEFCVGMFLIQGLLDKLFAALPNILPPHLSIELKGKGVSTPTPAAPAFPTPMVFLPNQSLLGELEMKHWVLDSSFRTYASGHFERLDALRQGFIEGDAFVTFLQSSGLSNQELSRIWDLVDLSRTGKISQDGFTIALFLLHRKLAGFDIPNVLPPLSSSTLPLSSTSLPSLSPLPPSASPLSPSPNASFSHPDPLFDKPLPPIEDSPLSRSLTIPGPTKDGRISTLERAATTMRHENDALRSSLKSMSQTLERQKTLNASRRYSSLDNDVAEISRLKAELTSRDSLVSRLRDSLKASENLGQENALLRVETERLASQLEVAKADHQVQQILAEEASHECEELRRQVRELRESTSLPSTGGDEELQMLINEDISRENGRLRNQIKELQDSIAQLQELSTELDARKESERTLVSENRQLKRRLRESEEASSARSTVQARMEELSGENGRLRRELQRAQENAERLARRPVRQESNDVPPPSYSEVTR</sequence>
<dbReference type="InterPro" id="IPR011992">
    <property type="entry name" value="EF-hand-dom_pair"/>
</dbReference>
<dbReference type="PROSITE" id="PS50031">
    <property type="entry name" value="EH"/>
    <property type="match status" value="3"/>
</dbReference>
<dbReference type="PANTHER" id="PTHR11216">
    <property type="entry name" value="EH DOMAIN"/>
    <property type="match status" value="1"/>
</dbReference>
<keyword evidence="5" id="KW-1185">Reference proteome</keyword>
<feature type="domain" description="EH" evidence="2">
    <location>
        <begin position="280"/>
        <end position="352"/>
    </location>
</feature>
<dbReference type="Pfam" id="PF12763">
    <property type="entry name" value="EH"/>
    <property type="match status" value="3"/>
</dbReference>
<dbReference type="PANTHER" id="PTHR11216:SF174">
    <property type="entry name" value="GH06923P"/>
    <property type="match status" value="1"/>
</dbReference>
<name>A0A8H5GRT8_9AGAR</name>
<dbReference type="EMBL" id="JAACJM010000012">
    <property type="protein sequence ID" value="KAF5369812.1"/>
    <property type="molecule type" value="Genomic_DNA"/>
</dbReference>
<evidence type="ECO:0000313" key="5">
    <source>
        <dbReference type="Proteomes" id="UP000559256"/>
    </source>
</evidence>
<evidence type="ECO:0000259" key="3">
    <source>
        <dbReference type="PROSITE" id="PS50222"/>
    </source>
</evidence>
<gene>
    <name evidence="4" type="ORF">D9758_001354</name>
</gene>
<comment type="caution">
    <text evidence="4">The sequence shown here is derived from an EMBL/GenBank/DDBJ whole genome shotgun (WGS) entry which is preliminary data.</text>
</comment>
<dbReference type="GO" id="GO:0016197">
    <property type="term" value="P:endosomal transport"/>
    <property type="evidence" value="ECO:0007669"/>
    <property type="project" value="TreeGrafter"/>
</dbReference>
<organism evidence="4 5">
    <name type="scientific">Tetrapyrgos nigripes</name>
    <dbReference type="NCBI Taxonomy" id="182062"/>
    <lineage>
        <taxon>Eukaryota</taxon>
        <taxon>Fungi</taxon>
        <taxon>Dikarya</taxon>
        <taxon>Basidiomycota</taxon>
        <taxon>Agaricomycotina</taxon>
        <taxon>Agaricomycetes</taxon>
        <taxon>Agaricomycetidae</taxon>
        <taxon>Agaricales</taxon>
        <taxon>Marasmiineae</taxon>
        <taxon>Marasmiaceae</taxon>
        <taxon>Tetrapyrgos</taxon>
    </lineage>
</organism>
<dbReference type="CDD" id="cd00052">
    <property type="entry name" value="EH"/>
    <property type="match status" value="2"/>
</dbReference>
<dbReference type="SUPFAM" id="SSF47473">
    <property type="entry name" value="EF-hand"/>
    <property type="match status" value="3"/>
</dbReference>
<dbReference type="PROSITE" id="PS50222">
    <property type="entry name" value="EF_HAND_2"/>
    <property type="match status" value="1"/>
</dbReference>
<dbReference type="Gene3D" id="1.10.238.10">
    <property type="entry name" value="EF-hand"/>
    <property type="match status" value="3"/>
</dbReference>
<dbReference type="InterPro" id="IPR002048">
    <property type="entry name" value="EF_hand_dom"/>
</dbReference>
<feature type="domain" description="EF-hand" evidence="3">
    <location>
        <begin position="41"/>
        <end position="76"/>
    </location>
</feature>
<dbReference type="OrthoDB" id="524326at2759"/>
<feature type="region of interest" description="Disordered" evidence="1">
    <location>
        <begin position="614"/>
        <end position="681"/>
    </location>
</feature>
<dbReference type="InterPro" id="IPR000261">
    <property type="entry name" value="EH_dom"/>
</dbReference>
<evidence type="ECO:0000313" key="4">
    <source>
        <dbReference type="EMBL" id="KAF5369812.1"/>
    </source>
</evidence>